<evidence type="ECO:0000313" key="8">
    <source>
        <dbReference type="Proteomes" id="UP000515856"/>
    </source>
</evidence>
<dbReference type="GO" id="GO:0016020">
    <property type="term" value="C:membrane"/>
    <property type="evidence" value="ECO:0007669"/>
    <property type="project" value="InterPro"/>
</dbReference>
<protein>
    <submittedName>
        <fullName evidence="7">FAD-dependent oxidoreductase</fullName>
    </submittedName>
</protein>
<dbReference type="AlphaFoldDB" id="A0A7G9GJ32"/>
<keyword evidence="8" id="KW-1185">Reference proteome</keyword>
<dbReference type="PANTHER" id="PTHR13847:SF274">
    <property type="entry name" value="RIESKE 2FE-2S IRON-SULFUR PROTEIN YHFW-RELATED"/>
    <property type="match status" value="1"/>
</dbReference>
<dbReference type="SUPFAM" id="SSF51905">
    <property type="entry name" value="FAD/NAD(P)-binding domain"/>
    <property type="match status" value="1"/>
</dbReference>
<evidence type="ECO:0000256" key="1">
    <source>
        <dbReference type="ARBA" id="ARBA00022714"/>
    </source>
</evidence>
<evidence type="ECO:0000259" key="6">
    <source>
        <dbReference type="PROSITE" id="PS51296"/>
    </source>
</evidence>
<dbReference type="Pfam" id="PF01266">
    <property type="entry name" value="DAO"/>
    <property type="match status" value="1"/>
</dbReference>
<keyword evidence="1" id="KW-0001">2Fe-2S</keyword>
<evidence type="ECO:0000256" key="3">
    <source>
        <dbReference type="ARBA" id="ARBA00023004"/>
    </source>
</evidence>
<evidence type="ECO:0000256" key="2">
    <source>
        <dbReference type="ARBA" id="ARBA00022723"/>
    </source>
</evidence>
<dbReference type="Gene3D" id="3.50.50.60">
    <property type="entry name" value="FAD/NAD(P)-binding domain"/>
    <property type="match status" value="1"/>
</dbReference>
<dbReference type="PROSITE" id="PS51296">
    <property type="entry name" value="RIESKE"/>
    <property type="match status" value="1"/>
</dbReference>
<organism evidence="7 8">
    <name type="scientific">[Eubacterium] hominis</name>
    <dbReference type="NCBI Taxonomy" id="2764325"/>
    <lineage>
        <taxon>Bacteria</taxon>
        <taxon>Bacillati</taxon>
        <taxon>Bacillota</taxon>
        <taxon>Erysipelotrichia</taxon>
        <taxon>Erysipelotrichales</taxon>
        <taxon>Erysipelotrichaceae</taxon>
        <taxon>Amedibacillus</taxon>
    </lineage>
</organism>
<dbReference type="EMBL" id="CP060636">
    <property type="protein sequence ID" value="QNM10814.1"/>
    <property type="molecule type" value="Genomic_DNA"/>
</dbReference>
<dbReference type="InterPro" id="IPR005805">
    <property type="entry name" value="Rieske_Fe-S_prot_C"/>
</dbReference>
<dbReference type="InterPro" id="IPR036188">
    <property type="entry name" value="FAD/NAD-bd_sf"/>
</dbReference>
<dbReference type="Gene3D" id="3.30.9.10">
    <property type="entry name" value="D-Amino Acid Oxidase, subunit A, domain 2"/>
    <property type="match status" value="1"/>
</dbReference>
<dbReference type="PANTHER" id="PTHR13847">
    <property type="entry name" value="SARCOSINE DEHYDROGENASE-RELATED"/>
    <property type="match status" value="1"/>
</dbReference>
<dbReference type="InterPro" id="IPR017941">
    <property type="entry name" value="Rieske_2Fe-2S"/>
</dbReference>
<dbReference type="GO" id="GO:0046872">
    <property type="term" value="F:metal ion binding"/>
    <property type="evidence" value="ECO:0007669"/>
    <property type="project" value="UniProtKB-KW"/>
</dbReference>
<dbReference type="Proteomes" id="UP000515856">
    <property type="component" value="Chromosome"/>
</dbReference>
<dbReference type="InterPro" id="IPR036922">
    <property type="entry name" value="Rieske_2Fe-2S_sf"/>
</dbReference>
<evidence type="ECO:0000313" key="7">
    <source>
        <dbReference type="EMBL" id="QNM10814.1"/>
    </source>
</evidence>
<dbReference type="GO" id="GO:0004497">
    <property type="term" value="F:monooxygenase activity"/>
    <property type="evidence" value="ECO:0007669"/>
    <property type="project" value="UniProtKB-ARBA"/>
</dbReference>
<dbReference type="GO" id="GO:0005737">
    <property type="term" value="C:cytoplasm"/>
    <property type="evidence" value="ECO:0007669"/>
    <property type="project" value="TreeGrafter"/>
</dbReference>
<accession>A0A7G9GJ32</accession>
<dbReference type="PRINTS" id="PR00162">
    <property type="entry name" value="RIESKE"/>
</dbReference>
<dbReference type="GO" id="GO:0051537">
    <property type="term" value="F:2 iron, 2 sulfur cluster binding"/>
    <property type="evidence" value="ECO:0007669"/>
    <property type="project" value="UniProtKB-KW"/>
</dbReference>
<keyword evidence="3" id="KW-0408">Iron</keyword>
<gene>
    <name evidence="7" type="ORF">H9Q80_11025</name>
</gene>
<dbReference type="SUPFAM" id="SSF50022">
    <property type="entry name" value="ISP domain"/>
    <property type="match status" value="1"/>
</dbReference>
<sequence length="504" mass="57841">MKESYWIKHTKCDKHYPKVEQDLYTNIAIVGAGLTGLTTAYYTSKATSEIMIFESDQIGYGASGRNTGKITFQHGLLYHTLIEKYDRIFAKRYYKAQHDAMISIDAIIKEHHIDCEYQKSDAIVYTNDAAKVADIQDEYQAYLDLDIPCEYVRCKDEPTYMEAGLLIKDQAKFNPYAYCLGLSDILDEQQIQIYEHSALRDMKQKDDGYELSINGCIVHANKVVFTCQFPFIDHMHLYFARMRPIQESLCAAKITQKQSNLMIINAEKPMHSANIFEENIVMAGNQHKSGQGTSQQHEDFEKSLYALYPIHEISEEWSNEDYFTFDYLPLIGKLDKHNADLLFASGYNAWGNTTSNMAAKILSAYLLDQYSNYAMLTSPQRTSFFSLPFLKENMNTAVHFIKSKLQKGEFDYPLKKEAKQMEIDGHLYGVYRDEQDELFIVDITCPHMGCICSFNHVDKTWDCPCHGSRFSYTGEVIKGPAGYHLHAIGDDLNTVDPHVTKNRN</sequence>
<dbReference type="KEGG" id="ehn:H9Q80_11025"/>
<keyword evidence="5" id="KW-1015">Disulfide bond</keyword>
<dbReference type="GO" id="GO:0016705">
    <property type="term" value="F:oxidoreductase activity, acting on paired donors, with incorporation or reduction of molecular oxygen"/>
    <property type="evidence" value="ECO:0007669"/>
    <property type="project" value="UniProtKB-ARBA"/>
</dbReference>
<name>A0A7G9GJ32_9FIRM</name>
<evidence type="ECO:0000256" key="5">
    <source>
        <dbReference type="ARBA" id="ARBA00023157"/>
    </source>
</evidence>
<dbReference type="Pfam" id="PF00355">
    <property type="entry name" value="Rieske"/>
    <property type="match status" value="1"/>
</dbReference>
<dbReference type="InterPro" id="IPR006076">
    <property type="entry name" value="FAD-dep_OxRdtase"/>
</dbReference>
<keyword evidence="2" id="KW-0479">Metal-binding</keyword>
<proteinExistence type="predicted"/>
<dbReference type="Gene3D" id="2.102.10.10">
    <property type="entry name" value="Rieske [2Fe-2S] iron-sulphur domain"/>
    <property type="match status" value="1"/>
</dbReference>
<feature type="domain" description="Rieske" evidence="6">
    <location>
        <begin position="405"/>
        <end position="485"/>
    </location>
</feature>
<reference evidence="7 8" key="1">
    <citation type="submission" date="2020-08" db="EMBL/GenBank/DDBJ databases">
        <authorList>
            <person name="Liu C."/>
            <person name="Sun Q."/>
        </authorList>
    </citation>
    <scope>NUCLEOTIDE SEQUENCE [LARGE SCALE GENOMIC DNA]</scope>
    <source>
        <strain evidence="7 8">NSJ-61</strain>
    </source>
</reference>
<dbReference type="RefSeq" id="WP_117454158.1">
    <property type="nucleotide sequence ID" value="NZ_CP060636.1"/>
</dbReference>
<evidence type="ECO:0000256" key="4">
    <source>
        <dbReference type="ARBA" id="ARBA00023014"/>
    </source>
</evidence>
<keyword evidence="4" id="KW-0411">Iron-sulfur</keyword>